<dbReference type="GO" id="GO:0006313">
    <property type="term" value="P:DNA transposition"/>
    <property type="evidence" value="ECO:0007669"/>
    <property type="project" value="InterPro"/>
</dbReference>
<reference evidence="2 3" key="1">
    <citation type="submission" date="2013-01" db="EMBL/GenBank/DDBJ databases">
        <authorList>
            <person name="Bench S."/>
        </authorList>
    </citation>
    <scope>NUCLEOTIDE SEQUENCE [LARGE SCALE GENOMIC DNA]</scope>
    <source>
        <strain evidence="2 3">WH 0402</strain>
    </source>
</reference>
<dbReference type="AlphaFoldDB" id="T2JFP3"/>
<evidence type="ECO:0000259" key="1">
    <source>
        <dbReference type="Pfam" id="PF01526"/>
    </source>
</evidence>
<comment type="caution">
    <text evidence="2">The sequence shown here is derived from an EMBL/GenBank/DDBJ whole genome shotgun (WGS) entry which is preliminary data.</text>
</comment>
<name>T2JFP3_CROWT</name>
<dbReference type="EMBL" id="CAQN01000024">
    <property type="protein sequence ID" value="CCQ64668.1"/>
    <property type="molecule type" value="Genomic_DNA"/>
</dbReference>
<evidence type="ECO:0000313" key="2">
    <source>
        <dbReference type="EMBL" id="CCQ64668.1"/>
    </source>
</evidence>
<evidence type="ECO:0000313" key="3">
    <source>
        <dbReference type="Proteomes" id="UP000018130"/>
    </source>
</evidence>
<dbReference type="GO" id="GO:0004803">
    <property type="term" value="F:transposase activity"/>
    <property type="evidence" value="ECO:0007669"/>
    <property type="project" value="InterPro"/>
</dbReference>
<dbReference type="Pfam" id="PF01526">
    <property type="entry name" value="DDE_Tnp_Tn3"/>
    <property type="match status" value="1"/>
</dbReference>
<reference evidence="2 3" key="2">
    <citation type="submission" date="2013-09" db="EMBL/GenBank/DDBJ databases">
        <title>Whole genome comparison of six Crocosphaera watsonii strains with differing phenotypes.</title>
        <authorList>
            <person name="Bench S.R."/>
            <person name="Heller P."/>
            <person name="Frank I."/>
            <person name="Arciniega M."/>
            <person name="Shilova I.N."/>
            <person name="Zehr J.P."/>
        </authorList>
    </citation>
    <scope>NUCLEOTIDE SEQUENCE [LARGE SCALE GENOMIC DNA]</scope>
    <source>
        <strain evidence="2 3">WH 0402</strain>
    </source>
</reference>
<organism evidence="2 3">
    <name type="scientific">Crocosphaera watsonii WH 0402</name>
    <dbReference type="NCBI Taxonomy" id="1284629"/>
    <lineage>
        <taxon>Bacteria</taxon>
        <taxon>Bacillati</taxon>
        <taxon>Cyanobacteriota</taxon>
        <taxon>Cyanophyceae</taxon>
        <taxon>Oscillatoriophycideae</taxon>
        <taxon>Chroococcales</taxon>
        <taxon>Aphanothecaceae</taxon>
        <taxon>Crocosphaera</taxon>
    </lineage>
</organism>
<protein>
    <submittedName>
        <fullName evidence="2">COG4644: Transposase and inactivated derivatives, TnpA family</fullName>
    </submittedName>
</protein>
<proteinExistence type="predicted"/>
<dbReference type="InterPro" id="IPR002513">
    <property type="entry name" value="Tn3_Tnp_DDE_dom"/>
</dbReference>
<feature type="domain" description="Tn3 transposase DDE" evidence="1">
    <location>
        <begin position="1"/>
        <end position="37"/>
    </location>
</feature>
<gene>
    <name evidence="2" type="ORF">CWATWH0402_5262</name>
</gene>
<dbReference type="Proteomes" id="UP000018130">
    <property type="component" value="Unassembled WGS sequence"/>
</dbReference>
<accession>T2JFP3</accession>
<sequence>MIQSVLSEPEWMNKMKPDDLRALTPLIWSHVNPYGTFRLNLDERLPIQTAA</sequence>